<accession>A0A4Z2FUZ2</accession>
<organism evidence="2 3">
    <name type="scientific">Liparis tanakae</name>
    <name type="common">Tanaka's snailfish</name>
    <dbReference type="NCBI Taxonomy" id="230148"/>
    <lineage>
        <taxon>Eukaryota</taxon>
        <taxon>Metazoa</taxon>
        <taxon>Chordata</taxon>
        <taxon>Craniata</taxon>
        <taxon>Vertebrata</taxon>
        <taxon>Euteleostomi</taxon>
        <taxon>Actinopterygii</taxon>
        <taxon>Neopterygii</taxon>
        <taxon>Teleostei</taxon>
        <taxon>Neoteleostei</taxon>
        <taxon>Acanthomorphata</taxon>
        <taxon>Eupercaria</taxon>
        <taxon>Perciformes</taxon>
        <taxon>Cottioidei</taxon>
        <taxon>Cottales</taxon>
        <taxon>Liparidae</taxon>
        <taxon>Liparis</taxon>
    </lineage>
</organism>
<feature type="region of interest" description="Disordered" evidence="1">
    <location>
        <begin position="47"/>
        <end position="98"/>
    </location>
</feature>
<proteinExistence type="predicted"/>
<keyword evidence="3" id="KW-1185">Reference proteome</keyword>
<dbReference type="Proteomes" id="UP000314294">
    <property type="component" value="Unassembled WGS sequence"/>
</dbReference>
<dbReference type="AlphaFoldDB" id="A0A4Z2FUZ2"/>
<feature type="compositionally biased region" description="Basic and acidic residues" evidence="1">
    <location>
        <begin position="57"/>
        <end position="79"/>
    </location>
</feature>
<evidence type="ECO:0000256" key="1">
    <source>
        <dbReference type="SAM" id="MobiDB-lite"/>
    </source>
</evidence>
<evidence type="ECO:0000313" key="3">
    <source>
        <dbReference type="Proteomes" id="UP000314294"/>
    </source>
</evidence>
<gene>
    <name evidence="2" type="ORF">EYF80_044773</name>
</gene>
<comment type="caution">
    <text evidence="2">The sequence shown here is derived from an EMBL/GenBank/DDBJ whole genome shotgun (WGS) entry which is preliminary data.</text>
</comment>
<protein>
    <submittedName>
        <fullName evidence="2">Uncharacterized protein</fullName>
    </submittedName>
</protein>
<name>A0A4Z2FUZ2_9TELE</name>
<sequence>MTQHPGVSPLWSPEQLTVTAGPTLMSRWTIWFSWRYRSPSRICRRTPLGAQQRRQASWREEEKECPTPTMKRGDDHAVRETAATQSVSPSPSPSSSTAFPVPSDIISFTMEQNLWRPRHRATSSLPVLRSRLVVPCVASTMMSIQKLSLSRCGECSTDCFLNLRISCRFCTTERRYLEEEKA</sequence>
<feature type="compositionally biased region" description="Low complexity" evidence="1">
    <location>
        <begin position="81"/>
        <end position="98"/>
    </location>
</feature>
<evidence type="ECO:0000313" key="2">
    <source>
        <dbReference type="EMBL" id="TNN45026.1"/>
    </source>
</evidence>
<reference evidence="2 3" key="1">
    <citation type="submission" date="2019-03" db="EMBL/GenBank/DDBJ databases">
        <title>First draft genome of Liparis tanakae, snailfish: a comprehensive survey of snailfish specific genes.</title>
        <authorList>
            <person name="Kim W."/>
            <person name="Song I."/>
            <person name="Jeong J.-H."/>
            <person name="Kim D."/>
            <person name="Kim S."/>
            <person name="Ryu S."/>
            <person name="Song J.Y."/>
            <person name="Lee S.K."/>
        </authorList>
    </citation>
    <scope>NUCLEOTIDE SEQUENCE [LARGE SCALE GENOMIC DNA]</scope>
    <source>
        <tissue evidence="2">Muscle</tissue>
    </source>
</reference>
<dbReference type="EMBL" id="SRLO01000871">
    <property type="protein sequence ID" value="TNN45026.1"/>
    <property type="molecule type" value="Genomic_DNA"/>
</dbReference>